<keyword evidence="2" id="KW-1185">Reference proteome</keyword>
<dbReference type="InterPro" id="IPR029069">
    <property type="entry name" value="HotDog_dom_sf"/>
</dbReference>
<reference evidence="1 2" key="1">
    <citation type="submission" date="2017-06" db="EMBL/GenBank/DDBJ databases">
        <title>Whole Genome Sequences of Colwellia marinimaniae MTCD1.</title>
        <authorList>
            <person name="Kusumoto H."/>
            <person name="Inoue M."/>
            <person name="Tanikawa K."/>
            <person name="Maeji H."/>
            <person name="Cameron J.H."/>
            <person name="Bartlett D.H."/>
        </authorList>
    </citation>
    <scope>NUCLEOTIDE SEQUENCE [LARGE SCALE GENOMIC DNA]</scope>
    <source>
        <strain evidence="1 2">MTCD1</strain>
    </source>
</reference>
<name>A0ABQ0MWX9_9GAMM</name>
<dbReference type="EMBL" id="BDQM01000011">
    <property type="protein sequence ID" value="GAW96131.1"/>
    <property type="molecule type" value="Genomic_DNA"/>
</dbReference>
<comment type="caution">
    <text evidence="1">The sequence shown here is derived from an EMBL/GenBank/DDBJ whole genome shotgun (WGS) entry which is preliminary data.</text>
</comment>
<evidence type="ECO:0000313" key="2">
    <source>
        <dbReference type="Proteomes" id="UP000197068"/>
    </source>
</evidence>
<dbReference type="RefSeq" id="WP_057180137.1">
    <property type="nucleotide sequence ID" value="NZ_BDQM01000011.1"/>
</dbReference>
<dbReference type="Gene3D" id="3.10.129.10">
    <property type="entry name" value="Hotdog Thioesterase"/>
    <property type="match status" value="1"/>
</dbReference>
<proteinExistence type="predicted"/>
<evidence type="ECO:0000313" key="1">
    <source>
        <dbReference type="EMBL" id="GAW96131.1"/>
    </source>
</evidence>
<dbReference type="Proteomes" id="UP000197068">
    <property type="component" value="Unassembled WGS sequence"/>
</dbReference>
<gene>
    <name evidence="1" type="ORF">MTCD1_01741</name>
</gene>
<dbReference type="InterPro" id="IPR027961">
    <property type="entry name" value="DUF4442"/>
</dbReference>
<sequence length="158" mass="18078">MNLLFKKAWLFRLIMNAWPPLFFAGIRIKHISTDFKTARVELTLRPWNKNAVGSHFGGSLFAMTDPFCMLMILAQLGDQYVVWDKSADIDFIKPGKGKVIADFSINQQLIDDIIANTANGEKYLPQITVYVKDEQGDIVAKLNRTLYIRRKKAKNRGK</sequence>
<dbReference type="Pfam" id="PF14539">
    <property type="entry name" value="DUF4442"/>
    <property type="match status" value="1"/>
</dbReference>
<dbReference type="SUPFAM" id="SSF54637">
    <property type="entry name" value="Thioesterase/thiol ester dehydrase-isomerase"/>
    <property type="match status" value="1"/>
</dbReference>
<accession>A0ABQ0MWX9</accession>
<organism evidence="1 2">
    <name type="scientific">Colwellia marinimaniae</name>
    <dbReference type="NCBI Taxonomy" id="1513592"/>
    <lineage>
        <taxon>Bacteria</taxon>
        <taxon>Pseudomonadati</taxon>
        <taxon>Pseudomonadota</taxon>
        <taxon>Gammaproteobacteria</taxon>
        <taxon>Alteromonadales</taxon>
        <taxon>Colwelliaceae</taxon>
        <taxon>Colwellia</taxon>
    </lineage>
</organism>
<protein>
    <submittedName>
        <fullName evidence="1">DUF4442 domain-containing protein</fullName>
    </submittedName>
</protein>